<dbReference type="InterPro" id="IPR039261">
    <property type="entry name" value="FNR_nucleotide-bd"/>
</dbReference>
<dbReference type="InterPro" id="IPR002880">
    <property type="entry name" value="Pyrv_Fd/Flavodoxin_OxRdtase_N"/>
</dbReference>
<comment type="cofactor">
    <cofactor evidence="2">
        <name>FAD</name>
        <dbReference type="ChEBI" id="CHEBI:57692"/>
    </cofactor>
</comment>
<comment type="pathway">
    <text evidence="4">Porphyrin-containing compound metabolism; siroheme biosynthesis; sirohydrochlorin from precorrin-2: step 1/1.</text>
</comment>
<dbReference type="InterPro" id="IPR019752">
    <property type="entry name" value="Pyrv/ketoisovalerate_OxRed_cat"/>
</dbReference>
<evidence type="ECO:0000256" key="5">
    <source>
        <dbReference type="ARBA" id="ARBA00022448"/>
    </source>
</evidence>
<evidence type="ECO:0000256" key="2">
    <source>
        <dbReference type="ARBA" id="ARBA00001974"/>
    </source>
</evidence>
<dbReference type="EMBL" id="CAJVPY010000069">
    <property type="protein sequence ID" value="CAG8447861.1"/>
    <property type="molecule type" value="Genomic_DNA"/>
</dbReference>
<evidence type="ECO:0000256" key="18">
    <source>
        <dbReference type="ARBA" id="ARBA00047561"/>
    </source>
</evidence>
<protein>
    <submittedName>
        <fullName evidence="22">5673_t:CDS:1</fullName>
    </submittedName>
</protein>
<dbReference type="SUPFAM" id="SSF63380">
    <property type="entry name" value="Riboflavin synthase domain-like"/>
    <property type="match status" value="1"/>
</dbReference>
<dbReference type="InterPro" id="IPR028281">
    <property type="entry name" value="Sirohaem_synthase_central"/>
</dbReference>
<comment type="catalytic activity">
    <reaction evidence="18">
        <text>precorrin-2 + NAD(+) = sirohydrochlorin + NADH + 2 H(+)</text>
        <dbReference type="Rhea" id="RHEA:15613"/>
        <dbReference type="ChEBI" id="CHEBI:15378"/>
        <dbReference type="ChEBI" id="CHEBI:57540"/>
        <dbReference type="ChEBI" id="CHEBI:57945"/>
        <dbReference type="ChEBI" id="CHEBI:58351"/>
        <dbReference type="ChEBI" id="CHEBI:58827"/>
        <dbReference type="EC" id="1.3.1.76"/>
    </reaction>
</comment>
<dbReference type="GO" id="GO:0010181">
    <property type="term" value="F:FMN binding"/>
    <property type="evidence" value="ECO:0007669"/>
    <property type="project" value="TreeGrafter"/>
</dbReference>
<comment type="pathway">
    <text evidence="3">Sulfur metabolism; hydrogen sulfide biosynthesis; hydrogen sulfide from sulfite (NADPH route): step 1/1.</text>
</comment>
<comment type="catalytic activity">
    <reaction evidence="19">
        <text>hydrogen sulfide + 3 NADP(+) + 3 H2O = sulfite + 3 NADPH + 4 H(+)</text>
        <dbReference type="Rhea" id="RHEA:13801"/>
        <dbReference type="ChEBI" id="CHEBI:15377"/>
        <dbReference type="ChEBI" id="CHEBI:15378"/>
        <dbReference type="ChEBI" id="CHEBI:17359"/>
        <dbReference type="ChEBI" id="CHEBI:29919"/>
        <dbReference type="ChEBI" id="CHEBI:57783"/>
        <dbReference type="ChEBI" id="CHEBI:58349"/>
        <dbReference type="EC" id="1.8.1.2"/>
    </reaction>
</comment>
<dbReference type="PANTHER" id="PTHR19384:SF109">
    <property type="entry name" value="SULFITE REDUCTASE [NADPH] FLAVOPROTEIN COMPONENT"/>
    <property type="match status" value="1"/>
</dbReference>
<dbReference type="PRINTS" id="PR00371">
    <property type="entry name" value="FPNCR"/>
</dbReference>
<keyword evidence="16" id="KW-0520">NAD</keyword>
<comment type="function">
    <text evidence="20">This enzyme catalyzes the 6-electron reduction of sulfite to sulfide. This is one of several activities required for the biosynthesis of L-cysteine from sulfate.</text>
</comment>
<evidence type="ECO:0000256" key="15">
    <source>
        <dbReference type="ARBA" id="ARBA00023014"/>
    </source>
</evidence>
<evidence type="ECO:0000256" key="19">
    <source>
        <dbReference type="ARBA" id="ARBA00052219"/>
    </source>
</evidence>
<dbReference type="GO" id="GO:0004783">
    <property type="term" value="F:sulfite reductase (NADPH) activity"/>
    <property type="evidence" value="ECO:0007669"/>
    <property type="project" value="UniProtKB-EC"/>
</dbReference>
<evidence type="ECO:0000256" key="12">
    <source>
        <dbReference type="ARBA" id="ARBA00022982"/>
    </source>
</evidence>
<keyword evidence="8" id="KW-0288">FMN</keyword>
<evidence type="ECO:0000256" key="1">
    <source>
        <dbReference type="ARBA" id="ARBA00001917"/>
    </source>
</evidence>
<evidence type="ECO:0000256" key="16">
    <source>
        <dbReference type="ARBA" id="ARBA00023027"/>
    </source>
</evidence>
<keyword evidence="23" id="KW-1185">Reference proteome</keyword>
<evidence type="ECO:0000256" key="6">
    <source>
        <dbReference type="ARBA" id="ARBA00022485"/>
    </source>
</evidence>
<keyword evidence="10" id="KW-0274">FAD</keyword>
<dbReference type="Gene3D" id="3.40.50.970">
    <property type="match status" value="1"/>
</dbReference>
<keyword evidence="14" id="KW-0408">Iron</keyword>
<dbReference type="GO" id="GO:0043115">
    <property type="term" value="F:precorrin-2 dehydrogenase activity"/>
    <property type="evidence" value="ECO:0007669"/>
    <property type="project" value="UniProtKB-EC"/>
</dbReference>
<dbReference type="OrthoDB" id="1856718at2759"/>
<dbReference type="SUPFAM" id="SSF52343">
    <property type="entry name" value="Ferredoxin reductase-like, C-terminal NADP-linked domain"/>
    <property type="match status" value="1"/>
</dbReference>
<sequence>MSKNSTQPNSLIIGWRLQSHHVLIIGGNKIAANRIEFVLDAKPRKITLITPKSKISDKVKEYIEKHSIIHKDGEFNSDYLTKTDDPIDLIFSAVDDVQLSNKIAITARERKIPINVAEIPQLCDFWLMPTYRDGHLQVAISTNGTGPHVARKLRQHIIENLPDNTKDAISNVILLKQDLGSANMSVLSKLTSSLSLDELAKLTQKDIKKLTSEYANIEVDKSEVSSTSSTIIEDVPIVFKSKIVDNYPLFSAGGAKFVDNRTAIAHVAYALSDTIFIYPATHSNYSGEQTLYWSTQNMENAFGKVCNVIKMDTRSGASLAISGAASLAYSGKLVAFASSQSIVSMLPNLYTISKERIPLTIHVSAHGFNDNLHNIANYYDALMARDTGFGIINSYSTQEMHDIALITHLISASTKTPFLHIFDGVKAACGNSSLNLIPYDEMLKLNKEISNPSNGPPSAKTLIIVDKIESIINRVGKLVGRQYRAFEYVGSRDASILLVSCGGETAIVKEIVKHLSDNGKKVGVIIIRLYRPWSEKHFLAMVPKTVKKVAILEQVALNSDGSHDVGLSLFNDVVASMIDSWNGRMPQLIDAKYPMSKQFTPSTVNTLLQQLESGVNIDFNIDPSSDNFQIQSTLSNVKRCVFWDVESKGTLSSNQHIANVFTRHSHLKVSGLSTFDAYNNGGVITTSFLFGNEITDILHDLKADAEYISIHDATFIGKYDILAPAKEGAIVLLNTNWTTDDLETKLPIDFRYEAFKRKIKLYLIDANKVVRDLGLNADDHISLILQIAFLKLTISEAKFDCDLEDSLSELYDGNNEKELSLILNSAFQETDKALTFVDPPPAWQILEKSDHTLPSFVDNNSFGGSIDLQLNVKPKLGSWHNAVHNLLFKEAFGFSNIQRPDMAEKTFVITVSENRRLTPTTYDRYLFHIEFDTTGTDLKYDLGEALGVYGHNDPEEVGEFLEYYGLNPNYLISIPNREGDKFETKTIHQVFVQILDIFGRPAKRFYESLAPYATDENEKKRLLWISSSEGSADFKRRVADTITYADLLYEFTSARPPVEDLVQMIAPIKPRHYSIASAQSVHPNSVHLLVVTVDWVTSTGKKRFGQCTRYLSGLKVGSRVVVSIKPSVMKLPPRDTQPVIMAGLGTGMAPFRAFIEERAYRKSQGIEVGPMILYFGSRNRSMEYLYGEELEAYHAEGLLTHLRLAFSRDQPHKVYIQHKMQEDAELLHQYLLKDEGWFYLCGPTWPVPDVRDAIVNGFVTAGELSIGDASAAVNKLKDLERYILEVY</sequence>
<dbReference type="InterPro" id="IPR029061">
    <property type="entry name" value="THDP-binding"/>
</dbReference>
<dbReference type="NCBIfam" id="TIGR01470">
    <property type="entry name" value="cysG_Nterm"/>
    <property type="match status" value="1"/>
</dbReference>
<evidence type="ECO:0000256" key="9">
    <source>
        <dbReference type="ARBA" id="ARBA00022723"/>
    </source>
</evidence>
<keyword evidence="15" id="KW-0411">Iron-sulfur</keyword>
<comment type="caution">
    <text evidence="22">The sequence shown here is derived from an EMBL/GenBank/DDBJ whole genome shotgun (WGS) entry which is preliminary data.</text>
</comment>
<dbReference type="Gene3D" id="3.40.50.720">
    <property type="entry name" value="NAD(P)-binding Rossmann-like Domain"/>
    <property type="match status" value="1"/>
</dbReference>
<evidence type="ECO:0000259" key="21">
    <source>
        <dbReference type="PROSITE" id="PS51384"/>
    </source>
</evidence>
<dbReference type="CDD" id="cd06207">
    <property type="entry name" value="CyPoR_like"/>
    <property type="match status" value="1"/>
</dbReference>
<dbReference type="Gene3D" id="3.40.50.920">
    <property type="match status" value="1"/>
</dbReference>
<dbReference type="GO" id="GO:0005829">
    <property type="term" value="C:cytosol"/>
    <property type="evidence" value="ECO:0007669"/>
    <property type="project" value="TreeGrafter"/>
</dbReference>
<dbReference type="Gene3D" id="3.30.160.110">
    <property type="entry name" value="Siroheme synthase, domain 2"/>
    <property type="match status" value="1"/>
</dbReference>
<dbReference type="Pfam" id="PF14824">
    <property type="entry name" value="Sirohm_synth_M"/>
    <property type="match status" value="1"/>
</dbReference>
<evidence type="ECO:0000313" key="23">
    <source>
        <dbReference type="Proteomes" id="UP000789405"/>
    </source>
</evidence>
<dbReference type="InterPro" id="IPR009014">
    <property type="entry name" value="Transketo_C/PFOR_II"/>
</dbReference>
<feature type="domain" description="FAD-binding FR-type" evidence="21">
    <location>
        <begin position="904"/>
        <end position="1133"/>
    </location>
</feature>
<dbReference type="Proteomes" id="UP000789405">
    <property type="component" value="Unassembled WGS sequence"/>
</dbReference>
<dbReference type="InterPro" id="IPR001709">
    <property type="entry name" value="Flavoprot_Pyr_Nucl_cyt_Rdtase"/>
</dbReference>
<reference evidence="22" key="1">
    <citation type="submission" date="2021-06" db="EMBL/GenBank/DDBJ databases">
        <authorList>
            <person name="Kallberg Y."/>
            <person name="Tangrot J."/>
            <person name="Rosling A."/>
        </authorList>
    </citation>
    <scope>NUCLEOTIDE SEQUENCE</scope>
    <source>
        <strain evidence="22">MA453B</strain>
    </source>
</reference>
<dbReference type="Pfam" id="PF00667">
    <property type="entry name" value="FAD_binding_1"/>
    <property type="match status" value="1"/>
</dbReference>
<proteinExistence type="predicted"/>
<dbReference type="FunFam" id="3.40.50.920:FF:000007">
    <property type="entry name" value="Pyruvate:ferredoxin (Flavodoxin) oxidoreductase"/>
    <property type="match status" value="1"/>
</dbReference>
<dbReference type="GO" id="GO:0019354">
    <property type="term" value="P:siroheme biosynthetic process"/>
    <property type="evidence" value="ECO:0007669"/>
    <property type="project" value="InterPro"/>
</dbReference>
<dbReference type="InterPro" id="IPR002869">
    <property type="entry name" value="Pyrv_flavodox_OxRed_cen"/>
</dbReference>
<dbReference type="SUPFAM" id="SSF52922">
    <property type="entry name" value="TK C-terminal domain-like"/>
    <property type="match status" value="1"/>
</dbReference>
<evidence type="ECO:0000256" key="8">
    <source>
        <dbReference type="ARBA" id="ARBA00022643"/>
    </source>
</evidence>
<dbReference type="Pfam" id="PF01558">
    <property type="entry name" value="POR"/>
    <property type="match status" value="1"/>
</dbReference>
<dbReference type="InterPro" id="IPR036291">
    <property type="entry name" value="NAD(P)-bd_dom_sf"/>
</dbReference>
<dbReference type="Gene3D" id="2.40.30.10">
    <property type="entry name" value="Translation factors"/>
    <property type="match status" value="1"/>
</dbReference>
<dbReference type="InterPro" id="IPR003097">
    <property type="entry name" value="CysJ-like_FAD-binding"/>
</dbReference>
<accession>A0A9N8V8R5</accession>
<keyword evidence="12" id="KW-0249">Electron transport</keyword>
<dbReference type="SUPFAM" id="SSF51735">
    <property type="entry name" value="NAD(P)-binding Rossmann-fold domains"/>
    <property type="match status" value="1"/>
</dbReference>
<evidence type="ECO:0000256" key="14">
    <source>
        <dbReference type="ARBA" id="ARBA00023004"/>
    </source>
</evidence>
<evidence type="ECO:0000256" key="11">
    <source>
        <dbReference type="ARBA" id="ARBA00022857"/>
    </source>
</evidence>
<keyword evidence="5" id="KW-0813">Transport</keyword>
<evidence type="ECO:0000256" key="10">
    <source>
        <dbReference type="ARBA" id="ARBA00022827"/>
    </source>
</evidence>
<dbReference type="SUPFAM" id="SSF53323">
    <property type="entry name" value="Pyruvate-ferredoxin oxidoreductase, PFOR, domain III"/>
    <property type="match status" value="1"/>
</dbReference>
<dbReference type="GO" id="GO:0050660">
    <property type="term" value="F:flavin adenine dinucleotide binding"/>
    <property type="evidence" value="ECO:0007669"/>
    <property type="project" value="TreeGrafter"/>
</dbReference>
<dbReference type="SUPFAM" id="SSF52518">
    <property type="entry name" value="Thiamin diphosphate-binding fold (THDP-binding)"/>
    <property type="match status" value="1"/>
</dbReference>
<keyword evidence="11" id="KW-0521">NADP</keyword>
<dbReference type="InterPro" id="IPR006367">
    <property type="entry name" value="Sirohaem_synthase_N"/>
</dbReference>
<dbReference type="GO" id="GO:0046872">
    <property type="term" value="F:metal ion binding"/>
    <property type="evidence" value="ECO:0007669"/>
    <property type="project" value="UniProtKB-KW"/>
</dbReference>
<keyword evidence="9" id="KW-0479">Metal-binding</keyword>
<dbReference type="InterPro" id="IPR017927">
    <property type="entry name" value="FAD-bd_FR_type"/>
</dbReference>
<evidence type="ECO:0000256" key="4">
    <source>
        <dbReference type="ARBA" id="ARBA00005010"/>
    </source>
</evidence>
<dbReference type="Gene3D" id="3.40.920.10">
    <property type="entry name" value="Pyruvate-ferredoxin oxidoreductase, PFOR, domain III"/>
    <property type="match status" value="1"/>
</dbReference>
<keyword evidence="6" id="KW-0004">4Fe-4S</keyword>
<dbReference type="GO" id="GO:0016903">
    <property type="term" value="F:oxidoreductase activity, acting on the aldehyde or oxo group of donors"/>
    <property type="evidence" value="ECO:0007669"/>
    <property type="project" value="InterPro"/>
</dbReference>
<dbReference type="Gene3D" id="3.40.50.80">
    <property type="entry name" value="Nucleotide-binding domain of ferredoxin-NADP reductase (FNR) module"/>
    <property type="match status" value="1"/>
</dbReference>
<dbReference type="PANTHER" id="PTHR19384">
    <property type="entry name" value="NITRIC OXIDE SYNTHASE-RELATED"/>
    <property type="match status" value="1"/>
</dbReference>
<dbReference type="Gene3D" id="1.20.990.10">
    <property type="entry name" value="NADPH-cytochrome p450 Reductase, Chain A, domain 3"/>
    <property type="match status" value="1"/>
</dbReference>
<comment type="cofactor">
    <cofactor evidence="1">
        <name>FMN</name>
        <dbReference type="ChEBI" id="CHEBI:58210"/>
    </cofactor>
</comment>
<dbReference type="InterPro" id="IPR023173">
    <property type="entry name" value="NADPH_Cyt_P450_Rdtase_alpha"/>
</dbReference>
<evidence type="ECO:0000256" key="13">
    <source>
        <dbReference type="ARBA" id="ARBA00023002"/>
    </source>
</evidence>
<keyword evidence="7" id="KW-0285">Flavoprotein</keyword>
<dbReference type="InterPro" id="IPR001433">
    <property type="entry name" value="OxRdtase_FAD/NAD-bd"/>
</dbReference>
<organism evidence="22 23">
    <name type="scientific">Dentiscutata erythropus</name>
    <dbReference type="NCBI Taxonomy" id="1348616"/>
    <lineage>
        <taxon>Eukaryota</taxon>
        <taxon>Fungi</taxon>
        <taxon>Fungi incertae sedis</taxon>
        <taxon>Mucoromycota</taxon>
        <taxon>Glomeromycotina</taxon>
        <taxon>Glomeromycetes</taxon>
        <taxon>Diversisporales</taxon>
        <taxon>Gigasporaceae</taxon>
        <taxon>Dentiscutata</taxon>
    </lineage>
</organism>
<dbReference type="Pfam" id="PF00175">
    <property type="entry name" value="NAD_binding_1"/>
    <property type="match status" value="1"/>
</dbReference>
<gene>
    <name evidence="22" type="ORF">DERYTH_LOCUS332</name>
</gene>
<dbReference type="GO" id="GO:0051539">
    <property type="term" value="F:4 iron, 4 sulfur cluster binding"/>
    <property type="evidence" value="ECO:0007669"/>
    <property type="project" value="UniProtKB-KW"/>
</dbReference>
<evidence type="ECO:0000256" key="3">
    <source>
        <dbReference type="ARBA" id="ARBA00004774"/>
    </source>
</evidence>
<evidence type="ECO:0000256" key="7">
    <source>
        <dbReference type="ARBA" id="ARBA00022630"/>
    </source>
</evidence>
<dbReference type="Pfam" id="PF01855">
    <property type="entry name" value="POR_N"/>
    <property type="match status" value="1"/>
</dbReference>
<evidence type="ECO:0000313" key="22">
    <source>
        <dbReference type="EMBL" id="CAG8447861.1"/>
    </source>
</evidence>
<keyword evidence="13" id="KW-0560">Oxidoreductase</keyword>
<dbReference type="InterPro" id="IPR017938">
    <property type="entry name" value="Riboflavin_synthase-like_b-brl"/>
</dbReference>
<keyword evidence="17" id="KW-0627">Porphyrin biosynthesis</keyword>
<evidence type="ECO:0000256" key="17">
    <source>
        <dbReference type="ARBA" id="ARBA00023244"/>
    </source>
</evidence>
<dbReference type="Pfam" id="PF13241">
    <property type="entry name" value="NAD_binding_7"/>
    <property type="match status" value="1"/>
</dbReference>
<dbReference type="PROSITE" id="PS51384">
    <property type="entry name" value="FAD_FR"/>
    <property type="match status" value="1"/>
</dbReference>
<dbReference type="FunFam" id="1.20.990.10:FF:000010">
    <property type="entry name" value="Sulfite reductase [NADPH] flavoprotein component"/>
    <property type="match status" value="1"/>
</dbReference>
<name>A0A9N8V8R5_9GLOM</name>
<evidence type="ECO:0000256" key="20">
    <source>
        <dbReference type="ARBA" id="ARBA00059320"/>
    </source>
</evidence>
<dbReference type="SUPFAM" id="SSF75615">
    <property type="entry name" value="Siroheme synthase middle domains-like"/>
    <property type="match status" value="1"/>
</dbReference>